<keyword evidence="1" id="KW-1185">Reference proteome</keyword>
<dbReference type="RefSeq" id="XP_018855916.1">
    <property type="nucleotide sequence ID" value="XM_019000371.1"/>
</dbReference>
<dbReference type="InterPro" id="IPR044730">
    <property type="entry name" value="RNase_H-like_dom_plant"/>
</dbReference>
<dbReference type="GeneID" id="109018202"/>
<proteinExistence type="predicted"/>
<evidence type="ECO:0000313" key="2">
    <source>
        <dbReference type="RefSeq" id="XP_018855916.1"/>
    </source>
</evidence>
<gene>
    <name evidence="2" type="primary">LOC109018202</name>
</gene>
<dbReference type="InterPro" id="IPR002156">
    <property type="entry name" value="RNaseH_domain"/>
</dbReference>
<dbReference type="PANTHER" id="PTHR47074:SF48">
    <property type="entry name" value="POLYNUCLEOTIDYL TRANSFERASE, RIBONUCLEASE H-LIKE SUPERFAMILY PROTEIN"/>
    <property type="match status" value="1"/>
</dbReference>
<dbReference type="KEGG" id="jre:109018202"/>
<dbReference type="PANTHER" id="PTHR47074">
    <property type="entry name" value="BNAC02G40300D PROTEIN"/>
    <property type="match status" value="1"/>
</dbReference>
<dbReference type="Gene3D" id="3.30.420.10">
    <property type="entry name" value="Ribonuclease H-like superfamily/Ribonuclease H"/>
    <property type="match status" value="1"/>
</dbReference>
<name>A0A2I4HIC0_JUGRE</name>
<evidence type="ECO:0000313" key="1">
    <source>
        <dbReference type="Proteomes" id="UP000235220"/>
    </source>
</evidence>
<dbReference type="InterPro" id="IPR052929">
    <property type="entry name" value="RNase_H-like_EbsB-rel"/>
</dbReference>
<reference evidence="2" key="1">
    <citation type="submission" date="2025-08" db="UniProtKB">
        <authorList>
            <consortium name="RefSeq"/>
        </authorList>
    </citation>
    <scope>IDENTIFICATION</scope>
    <source>
        <tissue evidence="2">Leaves</tissue>
    </source>
</reference>
<dbReference type="Pfam" id="PF13456">
    <property type="entry name" value="RVT_3"/>
    <property type="match status" value="1"/>
</dbReference>
<organism evidence="1 2">
    <name type="scientific">Juglans regia</name>
    <name type="common">English walnut</name>
    <dbReference type="NCBI Taxonomy" id="51240"/>
    <lineage>
        <taxon>Eukaryota</taxon>
        <taxon>Viridiplantae</taxon>
        <taxon>Streptophyta</taxon>
        <taxon>Embryophyta</taxon>
        <taxon>Tracheophyta</taxon>
        <taxon>Spermatophyta</taxon>
        <taxon>Magnoliopsida</taxon>
        <taxon>eudicotyledons</taxon>
        <taxon>Gunneridae</taxon>
        <taxon>Pentapetalae</taxon>
        <taxon>rosids</taxon>
        <taxon>fabids</taxon>
        <taxon>Fagales</taxon>
        <taxon>Juglandaceae</taxon>
        <taxon>Juglans</taxon>
    </lineage>
</organism>
<protein>
    <submittedName>
        <fullName evidence="2">Uncharacterized protein LOC109018202</fullName>
    </submittedName>
</protein>
<dbReference type="GO" id="GO:0004523">
    <property type="term" value="F:RNA-DNA hybrid ribonuclease activity"/>
    <property type="evidence" value="ECO:0007669"/>
    <property type="project" value="InterPro"/>
</dbReference>
<dbReference type="Gramene" id="Jr14_20730_p1">
    <property type="protein sequence ID" value="cds.Jr14_20730_p1"/>
    <property type="gene ID" value="Jr14_20730"/>
</dbReference>
<dbReference type="InterPro" id="IPR036397">
    <property type="entry name" value="RNaseH_sf"/>
</dbReference>
<dbReference type="Proteomes" id="UP000235220">
    <property type="component" value="Chromosome 14"/>
</dbReference>
<dbReference type="AlphaFoldDB" id="A0A2I4HIC0"/>
<dbReference type="CDD" id="cd06222">
    <property type="entry name" value="RNase_H_like"/>
    <property type="match status" value="1"/>
</dbReference>
<dbReference type="InterPro" id="IPR012337">
    <property type="entry name" value="RNaseH-like_sf"/>
</dbReference>
<sequence length="222" mass="25271">MKNIWHRRNKFVFEKKFLSPAQVVQFSIAGHEDYKEARRKGEGGPKAGGDDRRVLRWRRPEGRSLKANFDAALNETLYLIGVGIVIRDHNGELVAAKCANRRYSSSSFAAESTALWEAMEMCKELGLWDVYFEGDAKEVIESVKREGENDSRHGQIIEDLQQSLKSCGSWKLGFSHREGNEVAHHLAKMALYCSNDQYLMEEGPESINVLLENDKLYSQTVT</sequence>
<dbReference type="SUPFAM" id="SSF53098">
    <property type="entry name" value="Ribonuclease H-like"/>
    <property type="match status" value="1"/>
</dbReference>
<accession>A0A2I4HIC0</accession>
<dbReference type="OrthoDB" id="1747175at2759"/>
<dbReference type="GO" id="GO:0003676">
    <property type="term" value="F:nucleic acid binding"/>
    <property type="evidence" value="ECO:0007669"/>
    <property type="project" value="InterPro"/>
</dbReference>